<protein>
    <submittedName>
        <fullName evidence="1">Uncharacterized protein</fullName>
    </submittedName>
</protein>
<comment type="caution">
    <text evidence="1">The sequence shown here is derived from an EMBL/GenBank/DDBJ whole genome shotgun (WGS) entry which is preliminary data.</text>
</comment>
<keyword evidence="2" id="KW-1185">Reference proteome</keyword>
<gene>
    <name evidence="1" type="ORF">DPMN_122910</name>
</gene>
<organism evidence="1 2">
    <name type="scientific">Dreissena polymorpha</name>
    <name type="common">Zebra mussel</name>
    <name type="synonym">Mytilus polymorpha</name>
    <dbReference type="NCBI Taxonomy" id="45954"/>
    <lineage>
        <taxon>Eukaryota</taxon>
        <taxon>Metazoa</taxon>
        <taxon>Spiralia</taxon>
        <taxon>Lophotrochozoa</taxon>
        <taxon>Mollusca</taxon>
        <taxon>Bivalvia</taxon>
        <taxon>Autobranchia</taxon>
        <taxon>Heteroconchia</taxon>
        <taxon>Euheterodonta</taxon>
        <taxon>Imparidentia</taxon>
        <taxon>Neoheterodontei</taxon>
        <taxon>Myida</taxon>
        <taxon>Dreissenoidea</taxon>
        <taxon>Dreissenidae</taxon>
        <taxon>Dreissena</taxon>
    </lineage>
</organism>
<dbReference type="AlphaFoldDB" id="A0A9D4JQS8"/>
<name>A0A9D4JQS8_DREPO</name>
<evidence type="ECO:0000313" key="1">
    <source>
        <dbReference type="EMBL" id="KAH3821150.1"/>
    </source>
</evidence>
<reference evidence="1" key="2">
    <citation type="submission" date="2020-11" db="EMBL/GenBank/DDBJ databases">
        <authorList>
            <person name="McCartney M.A."/>
            <person name="Auch B."/>
            <person name="Kono T."/>
            <person name="Mallez S."/>
            <person name="Becker A."/>
            <person name="Gohl D.M."/>
            <person name="Silverstein K.A.T."/>
            <person name="Koren S."/>
            <person name="Bechman K.B."/>
            <person name="Herman A."/>
            <person name="Abrahante J.E."/>
            <person name="Garbe J."/>
        </authorList>
    </citation>
    <scope>NUCLEOTIDE SEQUENCE</scope>
    <source>
        <strain evidence="1">Duluth1</strain>
        <tissue evidence="1">Whole animal</tissue>
    </source>
</reference>
<dbReference type="Proteomes" id="UP000828390">
    <property type="component" value="Unassembled WGS sequence"/>
</dbReference>
<evidence type="ECO:0000313" key="2">
    <source>
        <dbReference type="Proteomes" id="UP000828390"/>
    </source>
</evidence>
<reference evidence="1" key="1">
    <citation type="journal article" date="2019" name="bioRxiv">
        <title>The Genome of the Zebra Mussel, Dreissena polymorpha: A Resource for Invasive Species Research.</title>
        <authorList>
            <person name="McCartney M.A."/>
            <person name="Auch B."/>
            <person name="Kono T."/>
            <person name="Mallez S."/>
            <person name="Zhang Y."/>
            <person name="Obille A."/>
            <person name="Becker A."/>
            <person name="Abrahante J.E."/>
            <person name="Garbe J."/>
            <person name="Badalamenti J.P."/>
            <person name="Herman A."/>
            <person name="Mangelson H."/>
            <person name="Liachko I."/>
            <person name="Sullivan S."/>
            <person name="Sone E.D."/>
            <person name="Koren S."/>
            <person name="Silverstein K.A.T."/>
            <person name="Beckman K.B."/>
            <person name="Gohl D.M."/>
        </authorList>
    </citation>
    <scope>NUCLEOTIDE SEQUENCE</scope>
    <source>
        <strain evidence="1">Duluth1</strain>
        <tissue evidence="1">Whole animal</tissue>
    </source>
</reference>
<sequence>MLARWLTLLDTYDFTVEYRKGVMHGNADTMSRHPFRSRRCKCENCTDCHNLSSKGNTLPGTLAPESGVSTPFSPDDCSDEFPELHALNPCHSSSQKGILMPEALNGKARADDLQYSSIQSPENSILNSKQNEVDKNTVLCSNWIENWSQEQLEEMQSSDSDIKTLLQFKSVSCEKTSTYVVNEYSKNVRIL</sequence>
<proteinExistence type="predicted"/>
<dbReference type="EMBL" id="JAIWYP010000005">
    <property type="protein sequence ID" value="KAH3821150.1"/>
    <property type="molecule type" value="Genomic_DNA"/>
</dbReference>
<accession>A0A9D4JQS8</accession>